<dbReference type="GO" id="GO:0032259">
    <property type="term" value="P:methylation"/>
    <property type="evidence" value="ECO:0007669"/>
    <property type="project" value="UniProtKB-KW"/>
</dbReference>
<dbReference type="AlphaFoldDB" id="A0A7Z2GCB7"/>
<dbReference type="InterPro" id="IPR005358">
    <property type="entry name" value="Puta_zinc/iron-chelating_dom"/>
</dbReference>
<evidence type="ECO:0000313" key="1">
    <source>
        <dbReference type="EMBL" id="QGZ59186.1"/>
    </source>
</evidence>
<keyword evidence="1" id="KW-0966">Cell projection</keyword>
<sequence length="314" mass="33605">MVGPAHYAEHYALACTACGKCCNSPPSMSLAELLRHGERFVGCLAIGRQPAHRAGEHTLDAADAAAIDELSQALFHRSAAFGSDWIVLTLQGYDYPSLGRCPALADDGRCTLHETGKPAMCAAVPLDPLWPDRLQTRVLEGRRESAQWLGADCIRTTATATAGATPLVHEGKVADAEALTRFRGALAFERGIWRDAVFASLHEAAADLRDALARLGAGGHLTVSLAPALMAAARVSARCRELCVAYIDNQIALIERTVEAALARRRLDDRPVTRELRGFAQAYAGARELLAAPGWRHDAARADAPEIEAWLGAA</sequence>
<dbReference type="KEGG" id="pacp:FAZ97_30110"/>
<keyword evidence="1" id="KW-0489">Methyltransferase</keyword>
<organism evidence="1 2">
    <name type="scientific">Paraburkholderia acidiphila</name>
    <dbReference type="NCBI Taxonomy" id="2571747"/>
    <lineage>
        <taxon>Bacteria</taxon>
        <taxon>Pseudomonadati</taxon>
        <taxon>Pseudomonadota</taxon>
        <taxon>Betaproteobacteria</taxon>
        <taxon>Burkholderiales</taxon>
        <taxon>Burkholderiaceae</taxon>
        <taxon>Paraburkholderia</taxon>
    </lineage>
</organism>
<dbReference type="GO" id="GO:0008168">
    <property type="term" value="F:methyltransferase activity"/>
    <property type="evidence" value="ECO:0007669"/>
    <property type="project" value="UniProtKB-KW"/>
</dbReference>
<gene>
    <name evidence="1" type="ORF">FAZ97_30110</name>
</gene>
<dbReference type="Proteomes" id="UP000434209">
    <property type="component" value="Chromosome 3"/>
</dbReference>
<proteinExistence type="predicted"/>
<dbReference type="EMBL" id="CP046911">
    <property type="protein sequence ID" value="QGZ59186.1"/>
    <property type="molecule type" value="Genomic_DNA"/>
</dbReference>
<dbReference type="Pfam" id="PF03692">
    <property type="entry name" value="CxxCxxCC"/>
    <property type="match status" value="1"/>
</dbReference>
<keyword evidence="1" id="KW-0282">Flagellum</keyword>
<name>A0A7Z2GCB7_9BURK</name>
<protein>
    <submittedName>
        <fullName evidence="1">Flagellin N-methylase</fullName>
    </submittedName>
</protein>
<keyword evidence="2" id="KW-1185">Reference proteome</keyword>
<keyword evidence="1" id="KW-0969">Cilium</keyword>
<evidence type="ECO:0000313" key="2">
    <source>
        <dbReference type="Proteomes" id="UP000434209"/>
    </source>
</evidence>
<dbReference type="OrthoDB" id="9034121at2"/>
<keyword evidence="1" id="KW-0808">Transferase</keyword>
<reference evidence="1 2" key="1">
    <citation type="submission" date="2019-12" db="EMBL/GenBank/DDBJ databases">
        <title>Paraburkholderia acidiphila 7Q-K02 sp. nov and Paraburkholderia acidisoli DHF22 sp. nov., two strains isolated from forest soil.</title>
        <authorList>
            <person name="Gao Z."/>
            <person name="Qiu L."/>
        </authorList>
    </citation>
    <scope>NUCLEOTIDE SEQUENCE [LARGE SCALE GENOMIC DNA]</scope>
    <source>
        <strain evidence="1 2">7Q-K02</strain>
    </source>
</reference>
<accession>A0A7Z2GCB7</accession>
<dbReference type="RefSeq" id="WP_158762369.1">
    <property type="nucleotide sequence ID" value="NZ_CP046911.1"/>
</dbReference>